<accession>A0A1B7MHK1</accession>
<proteinExistence type="predicted"/>
<dbReference type="EMBL" id="KV449131">
    <property type="protein sequence ID" value="OAX32074.1"/>
    <property type="molecule type" value="Genomic_DNA"/>
</dbReference>
<name>A0A1B7MHK1_9AGAM</name>
<dbReference type="PROSITE" id="PS00455">
    <property type="entry name" value="AMP_BINDING"/>
    <property type="match status" value="1"/>
</dbReference>
<feature type="domain" description="AMP-dependent synthetase/ligase" evidence="3">
    <location>
        <begin position="27"/>
        <end position="360"/>
    </location>
</feature>
<dbReference type="InterPro" id="IPR000873">
    <property type="entry name" value="AMP-dep_synth/lig_dom"/>
</dbReference>
<dbReference type="OrthoDB" id="429813at2759"/>
<dbReference type="SUPFAM" id="SSF51735">
    <property type="entry name" value="NAD(P)-binding Rossmann-fold domains"/>
    <property type="match status" value="1"/>
</dbReference>
<dbReference type="InParanoid" id="A0A1B7MHK1"/>
<dbReference type="Pfam" id="PF07993">
    <property type="entry name" value="NAD_binding_4"/>
    <property type="match status" value="1"/>
</dbReference>
<reference evidence="5 6" key="1">
    <citation type="submission" date="2016-06" db="EMBL/GenBank/DDBJ databases">
        <title>Comparative genomics of the ectomycorrhizal sister species Rhizopogon vinicolor and Rhizopogon vesiculosus (Basidiomycota: Boletales) reveals a divergence of the mating type B locus.</title>
        <authorList>
            <consortium name="DOE Joint Genome Institute"/>
            <person name="Mujic A.B."/>
            <person name="Kuo A."/>
            <person name="Tritt A."/>
            <person name="Lipzen A."/>
            <person name="Chen C."/>
            <person name="Johnson J."/>
            <person name="Sharma A."/>
            <person name="Barry K."/>
            <person name="Grigoriev I.V."/>
            <person name="Spatafora J.W."/>
        </authorList>
    </citation>
    <scope>NUCLEOTIDE SEQUENCE [LARGE SCALE GENOMIC DNA]</scope>
    <source>
        <strain evidence="5 6">AM-OR11-026</strain>
    </source>
</reference>
<dbReference type="Gene3D" id="3.40.50.12780">
    <property type="entry name" value="N-terminal domain of ligase-like"/>
    <property type="match status" value="1"/>
</dbReference>
<keyword evidence="2" id="KW-0597">Phosphoprotein</keyword>
<dbReference type="Pfam" id="PF00501">
    <property type="entry name" value="AMP-binding"/>
    <property type="match status" value="1"/>
</dbReference>
<evidence type="ECO:0000259" key="4">
    <source>
        <dbReference type="Pfam" id="PF07993"/>
    </source>
</evidence>
<evidence type="ECO:0000256" key="2">
    <source>
        <dbReference type="ARBA" id="ARBA00022553"/>
    </source>
</evidence>
<dbReference type="InterPro" id="IPR036291">
    <property type="entry name" value="NAD(P)-bd_dom_sf"/>
</dbReference>
<evidence type="ECO:0000313" key="5">
    <source>
        <dbReference type="EMBL" id="OAX32074.1"/>
    </source>
</evidence>
<gene>
    <name evidence="5" type="ORF">K503DRAFT_870346</name>
</gene>
<sequence>MVVTHQPSPINYPPLDGSLFLPELLQFNAQHNPDITYFVYDRPDSDSLVSISHLDFYQACLRAAQEIRPDRAGADGEMVALIANSDTLLYQTAFMGIVFAGLIPFPMSPRNSVAAVIDMMEKTKCRRLITTYHSLGSLIDGIKAHFVSEVQLQIDEIPALKDLYPALVRGSPNQAVVSYPPKTSRSSDGDVLFYLHSSGSTGFPKPIPWTHRTALQWCTAQLVLDHIDVLAHNRVSSASLPPFHTLGVVVQLVLPIASLTSVSIYPPTSLHDRSSAPIIPNTQNILDSVLKTKSSAIWVVPAFLEQWALSPQAVDILKALKYVNFAGGPLAPKMGNALVDAGVRLQSVYGTTEIGDITCFFRNDVEHKLWDWLRIAPNCKVRWVPQGDGTYECQVLSTLTRPLSVVNLPDVKGFATSDLFIKHPTIEGLWKIVGRMDDVLMLSSGEKIVPAPMETTICANHFVKGTVMFGRGRNQVGILIEPRPGHEIDVNDEKQLSEFRNRVWPDIVEANKQGPAFSRIFKEMILVTRAEKPLLRTGKGSVMKKATIKLYEEEINTIYEKVKGSAKAGIDVPFPRSWTAEDVESWLMIHAAAANAGKAVDCHTDLFAQGFDSLSATFLKNRIIGSLSSSSDRNVQASSSRIDQNVIFSSPSINRLARSVIDAVLQRNCQGTVDVKIDIENMIEKYSVGLRHSAMDASSTIVNGGSQLGGDHVVILTGSTGGLGSYMLAYLLQREDVSVIYALNRPSNGSIQRRQISRFEDRGLDITLLQSEKLVYVETDTSHDRLGLDNELYQKICASATIIIHNAWRLDFNLALSSFEPHIRGTRNLIDMALSSPRRSKPRFMFTSSISSAQSWDRAKGPFPEEIQYNAGVAEGPGYGASKYVCERILVNSKLPASSFRIGQISGGSPRGAWSTTDWLPIIVKSSVSLGVLPDAQGLLSWIPPHAVSKAILDVAFAEHEPPVAVNLVHPRPVAWEALMRPVADAMFERKVTCDPLPLIAFSEWLEKLESGAKDASESNMKSLPAIKLLDFMRSIARGGSFAPFATAVAQCVSPTMKELEPLSSSDVVQWVDYWVAVGMFQ</sequence>
<dbReference type="AlphaFoldDB" id="A0A1B7MHK1"/>
<dbReference type="InterPro" id="IPR042099">
    <property type="entry name" value="ANL_N_sf"/>
</dbReference>
<protein>
    <submittedName>
        <fullName evidence="5">Putative aminoadipate reductase</fullName>
    </submittedName>
</protein>
<dbReference type="InterPro" id="IPR013120">
    <property type="entry name" value="FAR_NAD-bd"/>
</dbReference>
<dbReference type="Gene3D" id="3.40.50.720">
    <property type="entry name" value="NAD(P)-binding Rossmann-like Domain"/>
    <property type="match status" value="1"/>
</dbReference>
<keyword evidence="6" id="KW-1185">Reference proteome</keyword>
<organism evidence="5 6">
    <name type="scientific">Rhizopogon vinicolor AM-OR11-026</name>
    <dbReference type="NCBI Taxonomy" id="1314800"/>
    <lineage>
        <taxon>Eukaryota</taxon>
        <taxon>Fungi</taxon>
        <taxon>Dikarya</taxon>
        <taxon>Basidiomycota</taxon>
        <taxon>Agaricomycotina</taxon>
        <taxon>Agaricomycetes</taxon>
        <taxon>Agaricomycetidae</taxon>
        <taxon>Boletales</taxon>
        <taxon>Suillineae</taxon>
        <taxon>Rhizopogonaceae</taxon>
        <taxon>Rhizopogon</taxon>
    </lineage>
</organism>
<dbReference type="STRING" id="1314800.A0A1B7MHK1"/>
<feature type="domain" description="Thioester reductase (TE)" evidence="4">
    <location>
        <begin position="716"/>
        <end position="951"/>
    </location>
</feature>
<dbReference type="PANTHER" id="PTHR43439">
    <property type="entry name" value="PHENYLACETATE-COENZYME A LIGASE"/>
    <property type="match status" value="1"/>
</dbReference>
<dbReference type="InterPro" id="IPR020845">
    <property type="entry name" value="AMP-binding_CS"/>
</dbReference>
<dbReference type="Proteomes" id="UP000092154">
    <property type="component" value="Unassembled WGS sequence"/>
</dbReference>
<dbReference type="InterPro" id="IPR051414">
    <property type="entry name" value="Adenylate-forming_Reductase"/>
</dbReference>
<dbReference type="Pfam" id="PF23562">
    <property type="entry name" value="AMP-binding_C_3"/>
    <property type="match status" value="1"/>
</dbReference>
<keyword evidence="1" id="KW-0596">Phosphopantetheine</keyword>
<dbReference type="PANTHER" id="PTHR43439:SF2">
    <property type="entry name" value="ENZYME, PUTATIVE (JCVI)-RELATED"/>
    <property type="match status" value="1"/>
</dbReference>
<evidence type="ECO:0000256" key="1">
    <source>
        <dbReference type="ARBA" id="ARBA00022450"/>
    </source>
</evidence>
<dbReference type="SUPFAM" id="SSF56801">
    <property type="entry name" value="Acetyl-CoA synthetase-like"/>
    <property type="match status" value="1"/>
</dbReference>
<evidence type="ECO:0000313" key="6">
    <source>
        <dbReference type="Proteomes" id="UP000092154"/>
    </source>
</evidence>
<evidence type="ECO:0000259" key="3">
    <source>
        <dbReference type="Pfam" id="PF00501"/>
    </source>
</evidence>